<dbReference type="InterPro" id="IPR018392">
    <property type="entry name" value="LysM"/>
</dbReference>
<dbReference type="KEGG" id="glj:GKIL_3705"/>
<dbReference type="AlphaFoldDB" id="U5QM14"/>
<feature type="compositionally biased region" description="Basic residues" evidence="1">
    <location>
        <begin position="99"/>
        <end position="109"/>
    </location>
</feature>
<keyword evidence="2" id="KW-0732">Signal</keyword>
<evidence type="ECO:0000313" key="5">
    <source>
        <dbReference type="Proteomes" id="UP000017396"/>
    </source>
</evidence>
<reference evidence="4 5" key="1">
    <citation type="journal article" date="2013" name="PLoS ONE">
        <title>Cultivation and Complete Genome Sequencing of Gloeobacter kilaueensis sp. nov., from a Lava Cave in Kilauea Caldera, Hawai'i.</title>
        <authorList>
            <person name="Saw J.H."/>
            <person name="Schatz M."/>
            <person name="Brown M.V."/>
            <person name="Kunkel D.D."/>
            <person name="Foster J.S."/>
            <person name="Shick H."/>
            <person name="Christensen S."/>
            <person name="Hou S."/>
            <person name="Wan X."/>
            <person name="Donachie S.P."/>
        </authorList>
    </citation>
    <scope>NUCLEOTIDE SEQUENCE [LARGE SCALE GENOMIC DNA]</scope>
    <source>
        <strain evidence="5">JS</strain>
    </source>
</reference>
<dbReference type="HOGENOM" id="CLU_719162_0_0_3"/>
<feature type="signal peptide" evidence="2">
    <location>
        <begin position="1"/>
        <end position="24"/>
    </location>
</feature>
<dbReference type="Pfam" id="PF06051">
    <property type="entry name" value="DUF928"/>
    <property type="match status" value="1"/>
</dbReference>
<feature type="region of interest" description="Disordered" evidence="1">
    <location>
        <begin position="358"/>
        <end position="384"/>
    </location>
</feature>
<proteinExistence type="predicted"/>
<sequence length="384" mass="41415">MRLSALTASLGLALVLAVPGIAAASPSFHLAQVSATYTVVLGDTLWGISRRFGLPLGNLIALNRDQVADPDLIRVGQILRLAPHRPEITATKPPAPRVASRKTGSKKPAQKPPTVKPPTVTQPQSADPRAYLSSLARDVLARHRRSILGSLPVQQLAGNRLGAAKRGSCAAAGQKLVALLPDTNLGQTVSDQPTFFWRMPALKPEWQSRALRTRFRLTAVDSQGLDIDPPLYQSEFDSGPPGIASLTLPVAIPTGENLRWTLSILCDPDDPDGNEYVKGWIRRVEASPQLAAELEKANLVDYPALYARAGLWFDALKYLSALRRKVSDASLDDDWAALLDQVQLGDVAKQPLTCRQDPAQTQGTCATVSPAPTHTPDNAQLPER</sequence>
<keyword evidence="5" id="KW-1185">Reference proteome</keyword>
<dbReference type="PROSITE" id="PS51782">
    <property type="entry name" value="LYSM"/>
    <property type="match status" value="1"/>
</dbReference>
<dbReference type="STRING" id="1183438.GKIL_3705"/>
<protein>
    <submittedName>
        <fullName evidence="4">Autolysin</fullName>
    </submittedName>
</protein>
<dbReference type="eggNOG" id="COG1388">
    <property type="taxonomic scope" value="Bacteria"/>
</dbReference>
<dbReference type="SUPFAM" id="SSF54106">
    <property type="entry name" value="LysM domain"/>
    <property type="match status" value="1"/>
</dbReference>
<feature type="chain" id="PRO_5004664076" evidence="2">
    <location>
        <begin position="25"/>
        <end position="384"/>
    </location>
</feature>
<dbReference type="SMART" id="SM00257">
    <property type="entry name" value="LysM"/>
    <property type="match status" value="1"/>
</dbReference>
<evidence type="ECO:0000313" key="4">
    <source>
        <dbReference type="EMBL" id="AGY59951.1"/>
    </source>
</evidence>
<dbReference type="Proteomes" id="UP000017396">
    <property type="component" value="Chromosome"/>
</dbReference>
<evidence type="ECO:0000259" key="3">
    <source>
        <dbReference type="PROSITE" id="PS51782"/>
    </source>
</evidence>
<dbReference type="InterPro" id="IPR010328">
    <property type="entry name" value="DUF928"/>
</dbReference>
<dbReference type="Pfam" id="PF01476">
    <property type="entry name" value="LysM"/>
    <property type="match status" value="1"/>
</dbReference>
<evidence type="ECO:0000256" key="2">
    <source>
        <dbReference type="SAM" id="SignalP"/>
    </source>
</evidence>
<organism evidence="4 5">
    <name type="scientific">Gloeobacter kilaueensis (strain ATCC BAA-2537 / CCAP 1431/1 / ULC 316 / JS1)</name>
    <dbReference type="NCBI Taxonomy" id="1183438"/>
    <lineage>
        <taxon>Bacteria</taxon>
        <taxon>Bacillati</taxon>
        <taxon>Cyanobacteriota</taxon>
        <taxon>Cyanophyceae</taxon>
        <taxon>Gloeobacterales</taxon>
        <taxon>Gloeobacteraceae</taxon>
        <taxon>Gloeobacter</taxon>
    </lineage>
</organism>
<feature type="region of interest" description="Disordered" evidence="1">
    <location>
        <begin position="85"/>
        <end position="128"/>
    </location>
</feature>
<accession>U5QM14</accession>
<evidence type="ECO:0000256" key="1">
    <source>
        <dbReference type="SAM" id="MobiDB-lite"/>
    </source>
</evidence>
<dbReference type="CDD" id="cd00118">
    <property type="entry name" value="LysM"/>
    <property type="match status" value="1"/>
</dbReference>
<feature type="domain" description="LysM" evidence="3">
    <location>
        <begin position="35"/>
        <end position="81"/>
    </location>
</feature>
<dbReference type="EMBL" id="CP003587">
    <property type="protein sequence ID" value="AGY59951.1"/>
    <property type="molecule type" value="Genomic_DNA"/>
</dbReference>
<dbReference type="InterPro" id="IPR036779">
    <property type="entry name" value="LysM_dom_sf"/>
</dbReference>
<gene>
    <name evidence="4" type="ORF">GKIL_3705</name>
</gene>
<name>U5QM14_GLOK1</name>
<dbReference type="RefSeq" id="WP_023175267.1">
    <property type="nucleotide sequence ID" value="NC_022600.1"/>
</dbReference>
<feature type="compositionally biased region" description="Polar residues" evidence="1">
    <location>
        <begin position="358"/>
        <end position="378"/>
    </location>
</feature>
<dbReference type="Gene3D" id="3.10.350.10">
    <property type="entry name" value="LysM domain"/>
    <property type="match status" value="1"/>
</dbReference>